<accession>A0ACC1U6F1</accession>
<evidence type="ECO:0000313" key="1">
    <source>
        <dbReference type="EMBL" id="KAJ3812666.1"/>
    </source>
</evidence>
<reference evidence="1" key="1">
    <citation type="submission" date="2022-09" db="EMBL/GenBank/DDBJ databases">
        <title>A Global Phylogenomic Analysis of the Shiitake Genus Lentinula.</title>
        <authorList>
            <consortium name="DOE Joint Genome Institute"/>
            <person name="Sierra-Patev S."/>
            <person name="Min B."/>
            <person name="Naranjo-Ortiz M."/>
            <person name="Looney B."/>
            <person name="Konkel Z."/>
            <person name="Slot J.C."/>
            <person name="Sakamoto Y."/>
            <person name="Steenwyk J.L."/>
            <person name="Rokas A."/>
            <person name="Carro J."/>
            <person name="Camarero S."/>
            <person name="Ferreira P."/>
            <person name="Molpeceres G."/>
            <person name="Ruiz-Duenas F.J."/>
            <person name="Serrano A."/>
            <person name="Henrissat B."/>
            <person name="Drula E."/>
            <person name="Hughes K.W."/>
            <person name="Mata J.L."/>
            <person name="Ishikawa N.K."/>
            <person name="Vargas-Isla R."/>
            <person name="Ushijima S."/>
            <person name="Smith C.A."/>
            <person name="Ahrendt S."/>
            <person name="Andreopoulos W."/>
            <person name="He G."/>
            <person name="Labutti K."/>
            <person name="Lipzen A."/>
            <person name="Ng V."/>
            <person name="Riley R."/>
            <person name="Sandor L."/>
            <person name="Barry K."/>
            <person name="Martinez A.T."/>
            <person name="Xiao Y."/>
            <person name="Gibbons J.G."/>
            <person name="Terashima K."/>
            <person name="Grigoriev I.V."/>
            <person name="Hibbett D.S."/>
        </authorList>
    </citation>
    <scope>NUCLEOTIDE SEQUENCE</scope>
    <source>
        <strain evidence="1">TMI1499</strain>
    </source>
</reference>
<name>A0ACC1U6F1_9AGAR</name>
<dbReference type="Proteomes" id="UP001163835">
    <property type="component" value="Unassembled WGS sequence"/>
</dbReference>
<protein>
    <submittedName>
        <fullName evidence="1">Uncharacterized protein</fullName>
    </submittedName>
</protein>
<evidence type="ECO:0000313" key="2">
    <source>
        <dbReference type="Proteomes" id="UP001163835"/>
    </source>
</evidence>
<keyword evidence="2" id="KW-1185">Reference proteome</keyword>
<proteinExistence type="predicted"/>
<organism evidence="1 2">
    <name type="scientific">Lentinula aff. lateritia</name>
    <dbReference type="NCBI Taxonomy" id="2804960"/>
    <lineage>
        <taxon>Eukaryota</taxon>
        <taxon>Fungi</taxon>
        <taxon>Dikarya</taxon>
        <taxon>Basidiomycota</taxon>
        <taxon>Agaricomycotina</taxon>
        <taxon>Agaricomycetes</taxon>
        <taxon>Agaricomycetidae</taxon>
        <taxon>Agaricales</taxon>
        <taxon>Marasmiineae</taxon>
        <taxon>Omphalotaceae</taxon>
        <taxon>Lentinula</taxon>
    </lineage>
</organism>
<dbReference type="EMBL" id="MU795017">
    <property type="protein sequence ID" value="KAJ3812666.1"/>
    <property type="molecule type" value="Genomic_DNA"/>
</dbReference>
<gene>
    <name evidence="1" type="ORF">F5876DRAFT_74668</name>
</gene>
<comment type="caution">
    <text evidence="1">The sequence shown here is derived from an EMBL/GenBank/DDBJ whole genome shotgun (WGS) entry which is preliminary data.</text>
</comment>
<sequence>MRQRSVLITGCSVGGIGHAFVQEFHSRGFKVFATARRPESMSDLKVLEGVVLLKLDVSEIDSIRTAVDEVASLTGGKLDILMNNAGQGKPNTIHFISKSLPSAITDLDMDELRALFEVNYFAPMSMIKEFLPLLLASDDARIVQTSSMSGVVHFPFNGAYNMSKAALNSLADALRIELAPFDNIKVVNLITGAVKSNIHRSKSLPDSSLYKPMEQLYHEKRLQMSKVKATPTAQYAQQVASEVLKPQPRAWFWLANMTTVSWLLNTFFPKTLLDKIMARQFGLDDFAARSVQKNIVLSPTVKRTVLITGCSAGGIGHALAKEFHSRGERVFATARNLESMLELERLGITVLKLDVTEIESIRDARDKLSVMTGGKLDILVNNAGQGRV</sequence>